<evidence type="ECO:0000256" key="6">
    <source>
        <dbReference type="ARBA" id="ARBA00023170"/>
    </source>
</evidence>
<dbReference type="Gene3D" id="1.20.1070.10">
    <property type="entry name" value="Rhodopsin 7-helix transmembrane proteins"/>
    <property type="match status" value="1"/>
</dbReference>
<reference evidence="10" key="1">
    <citation type="submission" date="2021-02" db="EMBL/GenBank/DDBJ databases">
        <authorList>
            <person name="Nowell W R."/>
        </authorList>
    </citation>
    <scope>NUCLEOTIDE SEQUENCE</scope>
</reference>
<feature type="transmembrane region" description="Helical" evidence="8">
    <location>
        <begin position="22"/>
        <end position="41"/>
    </location>
</feature>
<evidence type="ECO:0000256" key="4">
    <source>
        <dbReference type="ARBA" id="ARBA00023040"/>
    </source>
</evidence>
<gene>
    <name evidence="10" type="ORF">JYZ213_LOCUS30879</name>
    <name evidence="11" type="ORF">OXD698_LOCUS14075</name>
</gene>
<dbReference type="Proteomes" id="UP000663844">
    <property type="component" value="Unassembled WGS sequence"/>
</dbReference>
<evidence type="ECO:0000256" key="2">
    <source>
        <dbReference type="ARBA" id="ARBA00022692"/>
    </source>
</evidence>
<dbReference type="EMBL" id="CAJOAZ010000876">
    <property type="protein sequence ID" value="CAF3727817.1"/>
    <property type="molecule type" value="Genomic_DNA"/>
</dbReference>
<dbReference type="InterPro" id="IPR000276">
    <property type="entry name" value="GPCR_Rhodpsn"/>
</dbReference>
<feature type="transmembrane region" description="Helical" evidence="8">
    <location>
        <begin position="280"/>
        <end position="301"/>
    </location>
</feature>
<dbReference type="PANTHER" id="PTHR24243">
    <property type="entry name" value="G-PROTEIN COUPLED RECEPTOR"/>
    <property type="match status" value="1"/>
</dbReference>
<feature type="transmembrane region" description="Helical" evidence="8">
    <location>
        <begin position="96"/>
        <end position="118"/>
    </location>
</feature>
<evidence type="ECO:0000256" key="3">
    <source>
        <dbReference type="ARBA" id="ARBA00022989"/>
    </source>
</evidence>
<name>A0A815BJG6_9BILA</name>
<evidence type="ECO:0000256" key="1">
    <source>
        <dbReference type="ARBA" id="ARBA00004141"/>
    </source>
</evidence>
<dbReference type="Pfam" id="PF00001">
    <property type="entry name" value="7tm_1"/>
    <property type="match status" value="1"/>
</dbReference>
<dbReference type="SUPFAM" id="SSF81321">
    <property type="entry name" value="Family A G protein-coupled receptor-like"/>
    <property type="match status" value="1"/>
</dbReference>
<dbReference type="PANTHER" id="PTHR24243:SF230">
    <property type="entry name" value="G-PROTEIN COUPLED RECEPTORS FAMILY 1 PROFILE DOMAIN-CONTAINING PROTEIN"/>
    <property type="match status" value="1"/>
</dbReference>
<keyword evidence="6" id="KW-0675">Receptor</keyword>
<dbReference type="AlphaFoldDB" id="A0A815BJG6"/>
<feature type="transmembrane region" description="Helical" evidence="8">
    <location>
        <begin position="239"/>
        <end position="260"/>
    </location>
</feature>
<comment type="subcellular location">
    <subcellularLocation>
        <location evidence="1">Membrane</location>
        <topology evidence="1">Multi-pass membrane protein</topology>
    </subcellularLocation>
</comment>
<feature type="transmembrane region" description="Helical" evidence="8">
    <location>
        <begin position="53"/>
        <end position="76"/>
    </location>
</feature>
<feature type="domain" description="G-protein coupled receptors family 1 profile" evidence="9">
    <location>
        <begin position="34"/>
        <end position="301"/>
    </location>
</feature>
<evidence type="ECO:0000259" key="9">
    <source>
        <dbReference type="PROSITE" id="PS50262"/>
    </source>
</evidence>
<evidence type="ECO:0000313" key="11">
    <source>
        <dbReference type="EMBL" id="CAF3727817.1"/>
    </source>
</evidence>
<feature type="transmembrane region" description="Helical" evidence="8">
    <location>
        <begin position="138"/>
        <end position="155"/>
    </location>
</feature>
<feature type="transmembrane region" description="Helical" evidence="8">
    <location>
        <begin position="183"/>
        <end position="203"/>
    </location>
</feature>
<evidence type="ECO:0000256" key="7">
    <source>
        <dbReference type="ARBA" id="ARBA00023224"/>
    </source>
</evidence>
<accession>A0A815BJG6</accession>
<dbReference type="GO" id="GO:0005886">
    <property type="term" value="C:plasma membrane"/>
    <property type="evidence" value="ECO:0007669"/>
    <property type="project" value="TreeGrafter"/>
</dbReference>
<evidence type="ECO:0000256" key="5">
    <source>
        <dbReference type="ARBA" id="ARBA00023136"/>
    </source>
</evidence>
<keyword evidence="5 8" id="KW-0472">Membrane</keyword>
<dbReference type="Proteomes" id="UP000663845">
    <property type="component" value="Unassembled WGS sequence"/>
</dbReference>
<organism evidence="10 12">
    <name type="scientific">Adineta steineri</name>
    <dbReference type="NCBI Taxonomy" id="433720"/>
    <lineage>
        <taxon>Eukaryota</taxon>
        <taxon>Metazoa</taxon>
        <taxon>Spiralia</taxon>
        <taxon>Gnathifera</taxon>
        <taxon>Rotifera</taxon>
        <taxon>Eurotatoria</taxon>
        <taxon>Bdelloidea</taxon>
        <taxon>Adinetida</taxon>
        <taxon>Adinetidae</taxon>
        <taxon>Adineta</taxon>
    </lineage>
</organism>
<evidence type="ECO:0000313" key="10">
    <source>
        <dbReference type="EMBL" id="CAF1274447.1"/>
    </source>
</evidence>
<dbReference type="EMBL" id="CAJNOG010000505">
    <property type="protein sequence ID" value="CAF1274447.1"/>
    <property type="molecule type" value="Genomic_DNA"/>
</dbReference>
<evidence type="ECO:0000256" key="8">
    <source>
        <dbReference type="SAM" id="Phobius"/>
    </source>
</evidence>
<keyword evidence="7" id="KW-0807">Transducer</keyword>
<dbReference type="PROSITE" id="PS50262">
    <property type="entry name" value="G_PROTEIN_RECEP_F1_2"/>
    <property type="match status" value="1"/>
</dbReference>
<keyword evidence="4" id="KW-0297">G-protein coupled receptor</keyword>
<proteinExistence type="predicted"/>
<dbReference type="InterPro" id="IPR017452">
    <property type="entry name" value="GPCR_Rhodpsn_7TM"/>
</dbReference>
<evidence type="ECO:0000313" key="12">
    <source>
        <dbReference type="Proteomes" id="UP000663845"/>
    </source>
</evidence>
<keyword evidence="2 8" id="KW-0812">Transmembrane</keyword>
<sequence length="329" mass="37831">MSSTDIQRIELLIRISNQISRYFSIFIFFGGTIGNIFNIIILSDRSIRKLPSVFLFLIASIASLIAIHLGLITRMLSGWASDPTYTIGWLCKLRTFLVFVSRAVVFWLFVLATIDRLLLSSTENRQRRLSTMKNAQRGALFVIIMSIIIYAQLFYCYEANLTNAPFQCYAKSSSCQLLTDMTFASFTTIVPLLLMLIFGLMTISNIRESHRRLCQTSIETMAHRLSPSQQRSKKMERHLLFMVFTQVLVLAILTLPQAIQRLHAAFIGPYNSQLQATKDMFVYNIVLLLTYLASAMPFYIYTLTGGTLFRKPLLNLMQRIYRLISCRRF</sequence>
<keyword evidence="3 8" id="KW-1133">Transmembrane helix</keyword>
<comment type="caution">
    <text evidence="10">The sequence shown here is derived from an EMBL/GenBank/DDBJ whole genome shotgun (WGS) entry which is preliminary data.</text>
</comment>
<protein>
    <recommendedName>
        <fullName evidence="9">G-protein coupled receptors family 1 profile domain-containing protein</fullName>
    </recommendedName>
</protein>
<dbReference type="GO" id="GO:0004930">
    <property type="term" value="F:G protein-coupled receptor activity"/>
    <property type="evidence" value="ECO:0007669"/>
    <property type="project" value="UniProtKB-KW"/>
</dbReference>